<feature type="domain" description="3-hydroxyacyl-CoA dehydrogenase C-terminal" evidence="11">
    <location>
        <begin position="505"/>
        <end position="598"/>
    </location>
</feature>
<comment type="similarity">
    <text evidence="2">In the central section; belongs to the 3-hydroxyacyl-CoA dehydrogenase family.</text>
</comment>
<dbReference type="PANTHER" id="PTHR43612:SF3">
    <property type="entry name" value="TRIFUNCTIONAL ENZYME SUBUNIT ALPHA, MITOCHONDRIAL"/>
    <property type="match status" value="1"/>
</dbReference>
<keyword evidence="9" id="KW-0456">Lyase</keyword>
<dbReference type="GO" id="GO:0006635">
    <property type="term" value="P:fatty acid beta-oxidation"/>
    <property type="evidence" value="ECO:0007669"/>
    <property type="project" value="UniProtKB-UniPathway"/>
</dbReference>
<dbReference type="PROSITE" id="PS00166">
    <property type="entry name" value="ENOYL_COA_HYDRATASE"/>
    <property type="match status" value="1"/>
</dbReference>
<dbReference type="PANTHER" id="PTHR43612">
    <property type="entry name" value="TRIFUNCTIONAL ENZYME SUBUNIT ALPHA"/>
    <property type="match status" value="1"/>
</dbReference>
<dbReference type="Pfam" id="PF00378">
    <property type="entry name" value="ECH_1"/>
    <property type="match status" value="1"/>
</dbReference>
<dbReference type="GO" id="GO:0004300">
    <property type="term" value="F:enoyl-CoA hydratase activity"/>
    <property type="evidence" value="ECO:0007669"/>
    <property type="project" value="UniProtKB-EC"/>
</dbReference>
<comment type="pathway">
    <text evidence="1">Lipid metabolism; fatty acid beta-oxidation.</text>
</comment>
<sequence length="717" mass="76531">MTETTEQATDTPAPLRLERRDDGIARVWIDCPGQSQNTLGGDAVNAAGHILDEVAADGGLRGVIFISAKPGSFIAGADIGMIRACESAEEATAVSHTAQRVFDRLAGLRVPVVAAIDGVCLGGGLELAMACDARICTDAGHTRLGLPEVQLGLLPGGGGTQRLPRLVGLPLALDMMLTGRQVSARSAARSGLVDEAVPADILEDVAVERVEALHAGRGRRRAGWRARLLHAVLARNPLGRAVVCSRAQESVRRRTHGNYPAPPRIIECVRTGLARGMAEGLAAEARAFGELAMTPEAGELAGIYFATTAMKKDTGAEAEPRAVERTAVLGAGLMGAGIAFVTASRARLPVRLYDVSTEGLSRGMRHVHDEVRRRRGRLSAYEAGQVSRRVTATPALTGFGRVGLVVEAVPEELGIKHRTVEAVEAVTPPETIIASNTSSLPITRIAEVAQRPGNVIGMHYFSPVERMPLLEVIPHAGTDAEVVATAVAVGRAQGKTPVVVGDTPGFYVNRILAPYINEAIHLVTEGVAIHHVDGALVRFGFPVGPFKLLDEVGLDVSAHVATVLHEAYGERMRPTDAAQRMIDDGRLGRKSGRGFYRYGGRRSGSEVDENVYELLGVHRQRLAGDDEIVQRTVGMLLNEAVRCLDEGVLRNARDGDIAAVYGIGFPPFRGGPFRYIDSLGAGGVHWWLERYRPHGARFEPAPGLEGRASQQRPFHTA</sequence>
<evidence type="ECO:0000313" key="13">
    <source>
        <dbReference type="EMBL" id="QEA07397.1"/>
    </source>
</evidence>
<protein>
    <recommendedName>
        <fullName evidence="4">enoyl-CoA hydratase</fullName>
        <ecNumber evidence="4">4.2.1.17</ecNumber>
    </recommendedName>
</protein>
<dbReference type="CDD" id="cd06558">
    <property type="entry name" value="crotonase-like"/>
    <property type="match status" value="1"/>
</dbReference>
<dbReference type="UniPathway" id="UPA00659"/>
<evidence type="ECO:0000259" key="11">
    <source>
        <dbReference type="Pfam" id="PF00725"/>
    </source>
</evidence>
<dbReference type="InterPro" id="IPR050136">
    <property type="entry name" value="FA_oxidation_alpha_subunit"/>
</dbReference>
<dbReference type="InterPro" id="IPR006176">
    <property type="entry name" value="3-OHacyl-CoA_DH_NAD-bd"/>
</dbReference>
<organism evidence="13">
    <name type="scientific">uncultured organism</name>
    <dbReference type="NCBI Taxonomy" id="155900"/>
    <lineage>
        <taxon>unclassified sequences</taxon>
        <taxon>environmental samples</taxon>
    </lineage>
</organism>
<evidence type="ECO:0000259" key="12">
    <source>
        <dbReference type="Pfam" id="PF02737"/>
    </source>
</evidence>
<evidence type="ECO:0000256" key="2">
    <source>
        <dbReference type="ARBA" id="ARBA00007005"/>
    </source>
</evidence>
<evidence type="ECO:0000256" key="4">
    <source>
        <dbReference type="ARBA" id="ARBA00012076"/>
    </source>
</evidence>
<evidence type="ECO:0000256" key="10">
    <source>
        <dbReference type="ARBA" id="ARBA00023268"/>
    </source>
</evidence>
<keyword evidence="8" id="KW-0443">Lipid metabolism</keyword>
<dbReference type="SUPFAM" id="SSF48179">
    <property type="entry name" value="6-phosphogluconate dehydrogenase C-terminal domain-like"/>
    <property type="match status" value="2"/>
</dbReference>
<dbReference type="InterPro" id="IPR006180">
    <property type="entry name" value="3-OHacyl-CoA_DH_CS"/>
</dbReference>
<evidence type="ECO:0000256" key="8">
    <source>
        <dbReference type="ARBA" id="ARBA00023098"/>
    </source>
</evidence>
<reference evidence="13" key="1">
    <citation type="submission" date="2019-06" db="EMBL/GenBank/DDBJ databases">
        <authorList>
            <person name="Murdoch R.W."/>
            <person name="Fathepure B."/>
        </authorList>
    </citation>
    <scope>NUCLEOTIDE SEQUENCE</scope>
</reference>
<dbReference type="NCBIfam" id="NF008363">
    <property type="entry name" value="PRK11154.1"/>
    <property type="match status" value="1"/>
</dbReference>
<evidence type="ECO:0000256" key="3">
    <source>
        <dbReference type="ARBA" id="ARBA00008750"/>
    </source>
</evidence>
<evidence type="ECO:0000256" key="6">
    <source>
        <dbReference type="ARBA" id="ARBA00023002"/>
    </source>
</evidence>
<dbReference type="PROSITE" id="PS00067">
    <property type="entry name" value="3HCDH"/>
    <property type="match status" value="1"/>
</dbReference>
<keyword evidence="7" id="KW-0520">NAD</keyword>
<dbReference type="FunFam" id="3.90.226.10:FF:000011">
    <property type="entry name" value="Fatty acid oxidation complex subunit alpha"/>
    <property type="match status" value="1"/>
</dbReference>
<dbReference type="Pfam" id="PF00725">
    <property type="entry name" value="3HCDH"/>
    <property type="match status" value="1"/>
</dbReference>
<dbReference type="Pfam" id="PF02737">
    <property type="entry name" value="3HCDH_N"/>
    <property type="match status" value="1"/>
</dbReference>
<comment type="similarity">
    <text evidence="3">In the N-terminal section; belongs to the enoyl-CoA hydratase/isomerase family.</text>
</comment>
<dbReference type="FunFam" id="3.40.50.720:FF:000009">
    <property type="entry name" value="Fatty oxidation complex, alpha subunit"/>
    <property type="match status" value="1"/>
</dbReference>
<dbReference type="GO" id="GO:0016509">
    <property type="term" value="F:long-chain (3S)-3-hydroxyacyl-CoA dehydrogenase (NAD+) activity"/>
    <property type="evidence" value="ECO:0007669"/>
    <property type="project" value="TreeGrafter"/>
</dbReference>
<dbReference type="InterPro" id="IPR029045">
    <property type="entry name" value="ClpP/crotonase-like_dom_sf"/>
</dbReference>
<dbReference type="Gene3D" id="1.10.1040.50">
    <property type="match status" value="1"/>
</dbReference>
<accession>A0A5B8RKE9</accession>
<evidence type="ECO:0000256" key="7">
    <source>
        <dbReference type="ARBA" id="ARBA00023027"/>
    </source>
</evidence>
<evidence type="ECO:0000256" key="1">
    <source>
        <dbReference type="ARBA" id="ARBA00005005"/>
    </source>
</evidence>
<dbReference type="SUPFAM" id="SSF52096">
    <property type="entry name" value="ClpP/crotonase"/>
    <property type="match status" value="1"/>
</dbReference>
<dbReference type="InterPro" id="IPR001753">
    <property type="entry name" value="Enoyl-CoA_hydra/iso"/>
</dbReference>
<dbReference type="EC" id="4.2.1.17" evidence="4"/>
<keyword evidence="5" id="KW-0276">Fatty acid metabolism</keyword>
<dbReference type="Gene3D" id="3.90.226.10">
    <property type="entry name" value="2-enoyl-CoA Hydratase, Chain A, domain 1"/>
    <property type="match status" value="1"/>
</dbReference>
<dbReference type="InterPro" id="IPR036291">
    <property type="entry name" value="NAD(P)-bd_dom_sf"/>
</dbReference>
<evidence type="ECO:0000256" key="9">
    <source>
        <dbReference type="ARBA" id="ARBA00023239"/>
    </source>
</evidence>
<proteinExistence type="inferred from homology"/>
<name>A0A5B8RKE9_9ZZZZ</name>
<dbReference type="GO" id="GO:0070403">
    <property type="term" value="F:NAD+ binding"/>
    <property type="evidence" value="ECO:0007669"/>
    <property type="project" value="InterPro"/>
</dbReference>
<dbReference type="Gene3D" id="3.40.50.720">
    <property type="entry name" value="NAD(P)-binding Rossmann-like Domain"/>
    <property type="match status" value="1"/>
</dbReference>
<dbReference type="InterPro" id="IPR018376">
    <property type="entry name" value="Enoyl-CoA_hyd/isom_CS"/>
</dbReference>
<dbReference type="SUPFAM" id="SSF51735">
    <property type="entry name" value="NAD(P)-binding Rossmann-fold domains"/>
    <property type="match status" value="1"/>
</dbReference>
<dbReference type="InterPro" id="IPR006108">
    <property type="entry name" value="3HC_DH_C"/>
</dbReference>
<dbReference type="EMBL" id="MN079242">
    <property type="protein sequence ID" value="QEA07397.1"/>
    <property type="molecule type" value="Genomic_DNA"/>
</dbReference>
<keyword evidence="6" id="KW-0560">Oxidoreductase</keyword>
<dbReference type="AlphaFoldDB" id="A0A5B8RKE9"/>
<keyword evidence="10" id="KW-0511">Multifunctional enzyme</keyword>
<gene>
    <name evidence="13" type="primary">fadJ_2</name>
    <name evidence="13" type="ORF">KBTEX_03747</name>
</gene>
<feature type="domain" description="3-hydroxyacyl-CoA dehydrogenase NAD binding" evidence="12">
    <location>
        <begin position="327"/>
        <end position="502"/>
    </location>
</feature>
<evidence type="ECO:0000256" key="5">
    <source>
        <dbReference type="ARBA" id="ARBA00022832"/>
    </source>
</evidence>
<dbReference type="InterPro" id="IPR008927">
    <property type="entry name" value="6-PGluconate_DH-like_C_sf"/>
</dbReference>